<evidence type="ECO:0000256" key="5">
    <source>
        <dbReference type="ARBA" id="ARBA00037026"/>
    </source>
</evidence>
<dbReference type="GO" id="GO:0003723">
    <property type="term" value="F:RNA binding"/>
    <property type="evidence" value="ECO:0007669"/>
    <property type="project" value="InterPro"/>
</dbReference>
<name>A0A9J6FI96_HAELO</name>
<comment type="catalytic activity">
    <reaction evidence="11">
        <text>adenosine(37) in tRNA(Ala) + H2O + H(+) = inosine(37) in tRNA(Ala) + NH4(+)</text>
        <dbReference type="Rhea" id="RHEA:50968"/>
        <dbReference type="Rhea" id="RHEA-COMP:12855"/>
        <dbReference type="Rhea" id="RHEA-COMP:12856"/>
        <dbReference type="ChEBI" id="CHEBI:15377"/>
        <dbReference type="ChEBI" id="CHEBI:15378"/>
        <dbReference type="ChEBI" id="CHEBI:28938"/>
        <dbReference type="ChEBI" id="CHEBI:74411"/>
        <dbReference type="ChEBI" id="CHEBI:82852"/>
        <dbReference type="EC" id="3.5.4.34"/>
    </reaction>
</comment>
<organism evidence="14 15">
    <name type="scientific">Haemaphysalis longicornis</name>
    <name type="common">Bush tick</name>
    <dbReference type="NCBI Taxonomy" id="44386"/>
    <lineage>
        <taxon>Eukaryota</taxon>
        <taxon>Metazoa</taxon>
        <taxon>Ecdysozoa</taxon>
        <taxon>Arthropoda</taxon>
        <taxon>Chelicerata</taxon>
        <taxon>Arachnida</taxon>
        <taxon>Acari</taxon>
        <taxon>Parasitiformes</taxon>
        <taxon>Ixodida</taxon>
        <taxon>Ixodoidea</taxon>
        <taxon>Ixodidae</taxon>
        <taxon>Haemaphysalinae</taxon>
        <taxon>Haemaphysalis</taxon>
    </lineage>
</organism>
<evidence type="ECO:0000259" key="13">
    <source>
        <dbReference type="PROSITE" id="PS50141"/>
    </source>
</evidence>
<dbReference type="Proteomes" id="UP000821853">
    <property type="component" value="Chromosome 1"/>
</dbReference>
<evidence type="ECO:0000313" key="15">
    <source>
        <dbReference type="Proteomes" id="UP000821853"/>
    </source>
</evidence>
<dbReference type="OrthoDB" id="416253at2759"/>
<comment type="cofactor">
    <cofactor evidence="5">
        <name>1D-myo-inositol hexakisphosphate</name>
        <dbReference type="ChEBI" id="CHEBI:58130"/>
    </cofactor>
</comment>
<dbReference type="SMART" id="SM00552">
    <property type="entry name" value="ADEAMc"/>
    <property type="match status" value="1"/>
</dbReference>
<feature type="region of interest" description="Disordered" evidence="12">
    <location>
        <begin position="293"/>
        <end position="397"/>
    </location>
</feature>
<evidence type="ECO:0000256" key="9">
    <source>
        <dbReference type="ARBA" id="ARBA00040502"/>
    </source>
</evidence>
<keyword evidence="1" id="KW-0819">tRNA processing</keyword>
<feature type="compositionally biased region" description="Basic and acidic residues" evidence="12">
    <location>
        <begin position="347"/>
        <end position="356"/>
    </location>
</feature>
<dbReference type="VEuPathDB" id="VectorBase:HLOH_057420"/>
<comment type="function">
    <text evidence="6">Specifically deaminates adenosine-37 to inosine in tRNA-Ala.</text>
</comment>
<evidence type="ECO:0000256" key="8">
    <source>
        <dbReference type="ARBA" id="ARBA00038940"/>
    </source>
</evidence>
<dbReference type="GO" id="GO:0046872">
    <property type="term" value="F:metal ion binding"/>
    <property type="evidence" value="ECO:0007669"/>
    <property type="project" value="UniProtKB-KW"/>
</dbReference>
<feature type="domain" description="A to I editase" evidence="13">
    <location>
        <begin position="1"/>
        <end position="264"/>
    </location>
</feature>
<evidence type="ECO:0000256" key="6">
    <source>
        <dbReference type="ARBA" id="ARBA00037784"/>
    </source>
</evidence>
<accession>A0A9J6FI96</accession>
<evidence type="ECO:0000256" key="12">
    <source>
        <dbReference type="SAM" id="MobiDB-lite"/>
    </source>
</evidence>
<evidence type="ECO:0000313" key="14">
    <source>
        <dbReference type="EMBL" id="KAH9361612.1"/>
    </source>
</evidence>
<dbReference type="InterPro" id="IPR002466">
    <property type="entry name" value="A_deamin"/>
</dbReference>
<keyword evidence="15" id="KW-1185">Reference proteome</keyword>
<dbReference type="EMBL" id="JABSTR010000001">
    <property type="protein sequence ID" value="KAH9361612.1"/>
    <property type="molecule type" value="Genomic_DNA"/>
</dbReference>
<evidence type="ECO:0000256" key="1">
    <source>
        <dbReference type="ARBA" id="ARBA00022694"/>
    </source>
</evidence>
<feature type="compositionally biased region" description="Polar residues" evidence="12">
    <location>
        <begin position="293"/>
        <end position="303"/>
    </location>
</feature>
<keyword evidence="2" id="KW-0479">Metal-binding</keyword>
<evidence type="ECO:0000256" key="2">
    <source>
        <dbReference type="ARBA" id="ARBA00022723"/>
    </source>
</evidence>
<dbReference type="PANTHER" id="PTHR46516:SF1">
    <property type="entry name" value="TRNA-SPECIFIC ADENOSINE DEAMINASE 1"/>
    <property type="match status" value="1"/>
</dbReference>
<dbReference type="GO" id="GO:0008033">
    <property type="term" value="P:tRNA processing"/>
    <property type="evidence" value="ECO:0007669"/>
    <property type="project" value="UniProtKB-KW"/>
</dbReference>
<protein>
    <recommendedName>
        <fullName evidence="9">tRNA-specific adenosine deaminase 1</fullName>
        <ecNumber evidence="8">3.5.4.34</ecNumber>
    </recommendedName>
    <alternativeName>
        <fullName evidence="10">tRNA-specific adenosine-37 deaminase</fullName>
    </alternativeName>
</protein>
<comment type="caution">
    <text evidence="14">The sequence shown here is derived from an EMBL/GenBank/DDBJ whole genome shotgun (WGS) entry which is preliminary data.</text>
</comment>
<evidence type="ECO:0000256" key="7">
    <source>
        <dbReference type="ARBA" id="ARBA00038326"/>
    </source>
</evidence>
<reference evidence="14 15" key="1">
    <citation type="journal article" date="2020" name="Cell">
        <title>Large-Scale Comparative Analyses of Tick Genomes Elucidate Their Genetic Diversity and Vector Capacities.</title>
        <authorList>
            <consortium name="Tick Genome and Microbiome Consortium (TIGMIC)"/>
            <person name="Jia N."/>
            <person name="Wang J."/>
            <person name="Shi W."/>
            <person name="Du L."/>
            <person name="Sun Y."/>
            <person name="Zhan W."/>
            <person name="Jiang J.F."/>
            <person name="Wang Q."/>
            <person name="Zhang B."/>
            <person name="Ji P."/>
            <person name="Bell-Sakyi L."/>
            <person name="Cui X.M."/>
            <person name="Yuan T.T."/>
            <person name="Jiang B.G."/>
            <person name="Yang W.F."/>
            <person name="Lam T.T."/>
            <person name="Chang Q.C."/>
            <person name="Ding S.J."/>
            <person name="Wang X.J."/>
            <person name="Zhu J.G."/>
            <person name="Ruan X.D."/>
            <person name="Zhao L."/>
            <person name="Wei J.T."/>
            <person name="Ye R.Z."/>
            <person name="Que T.C."/>
            <person name="Du C.H."/>
            <person name="Zhou Y.H."/>
            <person name="Cheng J.X."/>
            <person name="Dai P.F."/>
            <person name="Guo W.B."/>
            <person name="Han X.H."/>
            <person name="Huang E.J."/>
            <person name="Li L.F."/>
            <person name="Wei W."/>
            <person name="Gao Y.C."/>
            <person name="Liu J.Z."/>
            <person name="Shao H.Z."/>
            <person name="Wang X."/>
            <person name="Wang C.C."/>
            <person name="Yang T.C."/>
            <person name="Huo Q.B."/>
            <person name="Li W."/>
            <person name="Chen H.Y."/>
            <person name="Chen S.E."/>
            <person name="Zhou L.G."/>
            <person name="Ni X.B."/>
            <person name="Tian J.H."/>
            <person name="Sheng Y."/>
            <person name="Liu T."/>
            <person name="Pan Y.S."/>
            <person name="Xia L.Y."/>
            <person name="Li J."/>
            <person name="Zhao F."/>
            <person name="Cao W.C."/>
        </authorList>
    </citation>
    <scope>NUCLEOTIDE SEQUENCE [LARGE SCALE GENOMIC DNA]</scope>
    <source>
        <strain evidence="14">HaeL-2018</strain>
    </source>
</reference>
<keyword evidence="3" id="KW-0378">Hydrolase</keyword>
<proteinExistence type="inferred from homology"/>
<keyword evidence="4" id="KW-0862">Zinc</keyword>
<dbReference type="PROSITE" id="PS50141">
    <property type="entry name" value="A_DEAMIN_EDITASE"/>
    <property type="match status" value="1"/>
</dbReference>
<dbReference type="AlphaFoldDB" id="A0A9J6FI96"/>
<dbReference type="GO" id="GO:0043829">
    <property type="term" value="F:tRNA-specific adenosine-37 deaminase activity"/>
    <property type="evidence" value="ECO:0007669"/>
    <property type="project" value="UniProtKB-EC"/>
</dbReference>
<dbReference type="Pfam" id="PF02137">
    <property type="entry name" value="A_deamin"/>
    <property type="match status" value="1"/>
</dbReference>
<comment type="similarity">
    <text evidence="7">Belongs to the ADAT1 family.</text>
</comment>
<evidence type="ECO:0000256" key="10">
    <source>
        <dbReference type="ARBA" id="ARBA00041760"/>
    </source>
</evidence>
<evidence type="ECO:0000256" key="4">
    <source>
        <dbReference type="ARBA" id="ARBA00022833"/>
    </source>
</evidence>
<evidence type="ECO:0000256" key="3">
    <source>
        <dbReference type="ARBA" id="ARBA00022801"/>
    </source>
</evidence>
<gene>
    <name evidence="14" type="ORF">HPB48_001489</name>
</gene>
<dbReference type="PANTHER" id="PTHR46516">
    <property type="entry name" value="TRNA-SPECIFIC ADENOSINE DEAMINASE 1"/>
    <property type="match status" value="1"/>
</dbReference>
<evidence type="ECO:0000256" key="11">
    <source>
        <dbReference type="ARBA" id="ARBA00047635"/>
    </source>
</evidence>
<dbReference type="EC" id="3.5.4.34" evidence="8"/>
<sequence>MSLSLNRFAYSELLKLARGEDSSVFVTTSSPEFECRLKPGLRLHLFSSHTPCEQSLIIAQTGARCVPGVAQDEKLPGAGYHQLGVPRTKPGRGAASLSMSCSDKITKWQCCGLEGALLSHFFTDKEPLHLASVVVAGCPYSEAAMRRAFHERLSAREGVPTLEFHYSSQAFIHCRHKAVKNGGASAMPCASSIVWWLGSDKSTYVGVNGYKQGITKKNMSKPVARLPICRRELLGQFYKLLKEIPPDRLPKSLSSGFVPARATYVKTASPVPGKDRFPPLPQREEKLNFTQARWRQEATTSRPDSIEQLPGTTQGLAEAPLSASEGDKSKEEEEVEMAGVLSGSAKRARDAVEEKQASTVEPSGDEPPAKAPTHARRASVKVKPNINAERPRKPPDT</sequence>